<protein>
    <submittedName>
        <fullName evidence="1">Uncharacterized protein</fullName>
    </submittedName>
</protein>
<sequence length="193" mass="21635">MSRDSSGYEKADKSDVRGWLRTAWLSHAEFQSRNEITAFLPRGSISIFKARENPVFINAIPIPGRHFHAPTDAWPTDDAKKCGSWPFGQNGLGIDLHPIYTAREEHTRSHPRAPCPEITATLFQIPSKALRTPSFGSRAICKMTWTTSAVLDQRLITKDAIQEENGLDIEPGRAALESYVPMVVPDTPYWCID</sequence>
<keyword evidence="2" id="KW-1185">Reference proteome</keyword>
<organism evidence="1 2">
    <name type="scientific">Clohesyomyces aquaticus</name>
    <dbReference type="NCBI Taxonomy" id="1231657"/>
    <lineage>
        <taxon>Eukaryota</taxon>
        <taxon>Fungi</taxon>
        <taxon>Dikarya</taxon>
        <taxon>Ascomycota</taxon>
        <taxon>Pezizomycotina</taxon>
        <taxon>Dothideomycetes</taxon>
        <taxon>Pleosporomycetidae</taxon>
        <taxon>Pleosporales</taxon>
        <taxon>Lindgomycetaceae</taxon>
        <taxon>Clohesyomyces</taxon>
    </lineage>
</organism>
<name>A0A1Y1YGF0_9PLEO</name>
<reference evidence="1 2" key="1">
    <citation type="submission" date="2016-07" db="EMBL/GenBank/DDBJ databases">
        <title>Pervasive Adenine N6-methylation of Active Genes in Fungi.</title>
        <authorList>
            <consortium name="DOE Joint Genome Institute"/>
            <person name="Mondo S.J."/>
            <person name="Dannebaum R.O."/>
            <person name="Kuo R.C."/>
            <person name="Labutti K."/>
            <person name="Haridas S."/>
            <person name="Kuo A."/>
            <person name="Salamov A."/>
            <person name="Ahrendt S.R."/>
            <person name="Lipzen A."/>
            <person name="Sullivan W."/>
            <person name="Andreopoulos W.B."/>
            <person name="Clum A."/>
            <person name="Lindquist E."/>
            <person name="Daum C."/>
            <person name="Ramamoorthy G.K."/>
            <person name="Gryganskyi A."/>
            <person name="Culley D."/>
            <person name="Magnuson J.K."/>
            <person name="James T.Y."/>
            <person name="O'Malley M.A."/>
            <person name="Stajich J.E."/>
            <person name="Spatafora J.W."/>
            <person name="Visel A."/>
            <person name="Grigoriev I.V."/>
        </authorList>
    </citation>
    <scope>NUCLEOTIDE SEQUENCE [LARGE SCALE GENOMIC DNA]</scope>
    <source>
        <strain evidence="1 2">CBS 115471</strain>
    </source>
</reference>
<dbReference type="AlphaFoldDB" id="A0A1Y1YGF0"/>
<evidence type="ECO:0000313" key="1">
    <source>
        <dbReference type="EMBL" id="ORX97018.1"/>
    </source>
</evidence>
<proteinExistence type="predicted"/>
<dbReference type="EMBL" id="MCFA01000243">
    <property type="protein sequence ID" value="ORX97018.1"/>
    <property type="molecule type" value="Genomic_DNA"/>
</dbReference>
<dbReference type="Proteomes" id="UP000193144">
    <property type="component" value="Unassembled WGS sequence"/>
</dbReference>
<comment type="caution">
    <text evidence="1">The sequence shown here is derived from an EMBL/GenBank/DDBJ whole genome shotgun (WGS) entry which is preliminary data.</text>
</comment>
<evidence type="ECO:0000313" key="2">
    <source>
        <dbReference type="Proteomes" id="UP000193144"/>
    </source>
</evidence>
<accession>A0A1Y1YGF0</accession>
<gene>
    <name evidence="1" type="ORF">BCR34DRAFT_173678</name>
</gene>